<dbReference type="SUPFAM" id="SSF56801">
    <property type="entry name" value="Acetyl-CoA synthetase-like"/>
    <property type="match status" value="1"/>
</dbReference>
<dbReference type="Pfam" id="PF00501">
    <property type="entry name" value="AMP-binding"/>
    <property type="match status" value="1"/>
</dbReference>
<feature type="domain" description="AMP-dependent synthetase/ligase" evidence="1">
    <location>
        <begin position="14"/>
        <end position="384"/>
    </location>
</feature>
<dbReference type="Gene3D" id="2.30.38.10">
    <property type="entry name" value="Luciferase, Domain 3"/>
    <property type="match status" value="1"/>
</dbReference>
<accession>X1GDT8</accession>
<dbReference type="EMBL" id="BARU01001489">
    <property type="protein sequence ID" value="GAH31208.1"/>
    <property type="molecule type" value="Genomic_DNA"/>
</dbReference>
<sequence>MIITEFLDLAAMLVPERTAIAFEGKRYSYAQLKERVNRLADSLNRLGLEKGERVAILEVNCNEHVEACFATVKVGGIFVPLNFRIRQEELIYLVNKAEPEILFVGSRYADMANSARSQLPSVKHFIIIGGKYEGMLSYDELIASGSAEEKTFTEVKDEDIAVLLFTAGTTGFPKGVPQDNNAYSSYVLTNVDPPDMEAPPETNLLCMPLYHVAGMQALMAGIYGGRTIALMRQFDEKEWLETVQREKATRVMVVPTMLKRIVEHPDFDKYDLSSVRVVTYGAAACPYEVLKKTIERFPGRALINAFGGTETSSTIAALRAEDQVITGKETEPEREKKLKRLATSIGLPMDDVEIQVRDEEGRELPAGQMGEIVAKSSRIMKGYW</sequence>
<evidence type="ECO:0000313" key="2">
    <source>
        <dbReference type="EMBL" id="GAH31208.1"/>
    </source>
</evidence>
<evidence type="ECO:0000259" key="1">
    <source>
        <dbReference type="Pfam" id="PF00501"/>
    </source>
</evidence>
<dbReference type="PANTHER" id="PTHR24096">
    <property type="entry name" value="LONG-CHAIN-FATTY-ACID--COA LIGASE"/>
    <property type="match status" value="1"/>
</dbReference>
<feature type="non-terminal residue" evidence="2">
    <location>
        <position position="384"/>
    </location>
</feature>
<proteinExistence type="predicted"/>
<dbReference type="InterPro" id="IPR020845">
    <property type="entry name" value="AMP-binding_CS"/>
</dbReference>
<gene>
    <name evidence="2" type="ORF">S03H2_03896</name>
</gene>
<dbReference type="AlphaFoldDB" id="X1GDT8"/>
<dbReference type="Gene3D" id="3.40.50.980">
    <property type="match status" value="2"/>
</dbReference>
<protein>
    <recommendedName>
        <fullName evidence="1">AMP-dependent synthetase/ligase domain-containing protein</fullName>
    </recommendedName>
</protein>
<organism evidence="2">
    <name type="scientific">marine sediment metagenome</name>
    <dbReference type="NCBI Taxonomy" id="412755"/>
    <lineage>
        <taxon>unclassified sequences</taxon>
        <taxon>metagenomes</taxon>
        <taxon>ecological metagenomes</taxon>
    </lineage>
</organism>
<dbReference type="InterPro" id="IPR000873">
    <property type="entry name" value="AMP-dep_synth/lig_dom"/>
</dbReference>
<dbReference type="PROSITE" id="PS00455">
    <property type="entry name" value="AMP_BINDING"/>
    <property type="match status" value="1"/>
</dbReference>
<comment type="caution">
    <text evidence="2">The sequence shown here is derived from an EMBL/GenBank/DDBJ whole genome shotgun (WGS) entry which is preliminary data.</text>
</comment>
<dbReference type="GO" id="GO:0016405">
    <property type="term" value="F:CoA-ligase activity"/>
    <property type="evidence" value="ECO:0007669"/>
    <property type="project" value="TreeGrafter"/>
</dbReference>
<name>X1GDT8_9ZZZZ</name>
<reference evidence="2" key="1">
    <citation type="journal article" date="2014" name="Front. Microbiol.">
        <title>High frequency of phylogenetically diverse reductive dehalogenase-homologous genes in deep subseafloor sedimentary metagenomes.</title>
        <authorList>
            <person name="Kawai M."/>
            <person name="Futagami T."/>
            <person name="Toyoda A."/>
            <person name="Takaki Y."/>
            <person name="Nishi S."/>
            <person name="Hori S."/>
            <person name="Arai W."/>
            <person name="Tsubouchi T."/>
            <person name="Morono Y."/>
            <person name="Uchiyama I."/>
            <person name="Ito T."/>
            <person name="Fujiyama A."/>
            <person name="Inagaki F."/>
            <person name="Takami H."/>
        </authorList>
    </citation>
    <scope>NUCLEOTIDE SEQUENCE</scope>
    <source>
        <strain evidence="2">Expedition CK06-06</strain>
    </source>
</reference>